<dbReference type="Gene3D" id="3.10.20.310">
    <property type="entry name" value="membrane protein fhac"/>
    <property type="match status" value="1"/>
</dbReference>
<organism evidence="8 9">
    <name type="scientific">Pseudothauera nasutitermitis</name>
    <dbReference type="NCBI Taxonomy" id="2565930"/>
    <lineage>
        <taxon>Bacteria</taxon>
        <taxon>Pseudomonadati</taxon>
        <taxon>Pseudomonadota</taxon>
        <taxon>Betaproteobacteria</taxon>
        <taxon>Rhodocyclales</taxon>
        <taxon>Zoogloeaceae</taxon>
        <taxon>Pseudothauera</taxon>
    </lineage>
</organism>
<comment type="caution">
    <text evidence="8">The sequence shown here is derived from an EMBL/GenBank/DDBJ whole genome shotgun (WGS) entry which is preliminary data.</text>
</comment>
<evidence type="ECO:0000256" key="4">
    <source>
        <dbReference type="SAM" id="MobiDB-lite"/>
    </source>
</evidence>
<dbReference type="AlphaFoldDB" id="A0A4S4B3T0"/>
<keyword evidence="9" id="KW-1185">Reference proteome</keyword>
<feature type="domain" description="Polypeptide-transport-associated ShlB-type" evidence="7">
    <location>
        <begin position="87"/>
        <end position="158"/>
    </location>
</feature>
<dbReference type="Pfam" id="PF03865">
    <property type="entry name" value="ShlB"/>
    <property type="match status" value="1"/>
</dbReference>
<reference evidence="8 9" key="1">
    <citation type="submission" date="2019-04" db="EMBL/GenBank/DDBJ databases">
        <title>Azoarcus nasutitermitis sp. nov. isolated from termite nest.</title>
        <authorList>
            <person name="Lin S.-Y."/>
            <person name="Hameed A."/>
            <person name="Hsu Y.-H."/>
            <person name="Young C.-C."/>
        </authorList>
    </citation>
    <scope>NUCLEOTIDE SEQUENCE [LARGE SCALE GENOMIC DNA]</scope>
    <source>
        <strain evidence="8 9">CC-YHH838</strain>
    </source>
</reference>
<dbReference type="OrthoDB" id="9763372at2"/>
<keyword evidence="5" id="KW-0732">Signal</keyword>
<dbReference type="GO" id="GO:0098046">
    <property type="term" value="C:type V protein secretion system complex"/>
    <property type="evidence" value="ECO:0007669"/>
    <property type="project" value="TreeGrafter"/>
</dbReference>
<feature type="region of interest" description="Disordered" evidence="4">
    <location>
        <begin position="35"/>
        <end position="55"/>
    </location>
</feature>
<evidence type="ECO:0000256" key="2">
    <source>
        <dbReference type="ARBA" id="ARBA00022692"/>
    </source>
</evidence>
<keyword evidence="1" id="KW-0472">Membrane</keyword>
<evidence type="ECO:0000256" key="3">
    <source>
        <dbReference type="ARBA" id="ARBA00023237"/>
    </source>
</evidence>
<dbReference type="PANTHER" id="PTHR34597:SF3">
    <property type="entry name" value="OUTER MEMBRANE TRANSPORTER CDIB"/>
    <property type="match status" value="1"/>
</dbReference>
<protein>
    <submittedName>
        <fullName evidence="8">ShlB/FhaC/HecB family hemolysin secretion/activation protein</fullName>
    </submittedName>
</protein>
<keyword evidence="3" id="KW-0998">Cell outer membrane</keyword>
<evidence type="ECO:0000259" key="7">
    <source>
        <dbReference type="Pfam" id="PF08479"/>
    </source>
</evidence>
<evidence type="ECO:0000313" key="8">
    <source>
        <dbReference type="EMBL" id="THF67289.1"/>
    </source>
</evidence>
<dbReference type="Gene3D" id="2.40.160.50">
    <property type="entry name" value="membrane protein fhac: a member of the omp85/tpsb transporter family"/>
    <property type="match status" value="1"/>
</dbReference>
<evidence type="ECO:0000256" key="5">
    <source>
        <dbReference type="SAM" id="SignalP"/>
    </source>
</evidence>
<dbReference type="InterPro" id="IPR051544">
    <property type="entry name" value="TPS_OM_transporter"/>
</dbReference>
<gene>
    <name evidence="8" type="ORF">E6C76_02625</name>
</gene>
<dbReference type="EMBL" id="SSOC01000001">
    <property type="protein sequence ID" value="THF67289.1"/>
    <property type="molecule type" value="Genomic_DNA"/>
</dbReference>
<dbReference type="GO" id="GO:0008320">
    <property type="term" value="F:protein transmembrane transporter activity"/>
    <property type="evidence" value="ECO:0007669"/>
    <property type="project" value="TreeGrafter"/>
</dbReference>
<evidence type="ECO:0000259" key="6">
    <source>
        <dbReference type="Pfam" id="PF03865"/>
    </source>
</evidence>
<keyword evidence="1" id="KW-1134">Transmembrane beta strand</keyword>
<feature type="signal peptide" evidence="5">
    <location>
        <begin position="1"/>
        <end position="28"/>
    </location>
</feature>
<proteinExistence type="predicted"/>
<evidence type="ECO:0000313" key="9">
    <source>
        <dbReference type="Proteomes" id="UP000308430"/>
    </source>
</evidence>
<sequence length="575" mass="62533">MTRGNPPRMLRALSLASSLTLLAATAHADELRHAAPPEVPPLAPSAPLPAPQAPSVLPADETPLLAALRGIVLVPDTSEASLQRLATGVDVSAVPLTQPQIIAAHLQASIGQPASLASLQRLANDLTRLLREQGRVFVSVWVPPQDLTDGVVRIAVVPALMEGPMQVTGAEHFSDESYLKWIRQQPGVEPDAARLQEDIDWINRNPFRNATLAAAPGSTPDTTLLALRVRERRPVRVFAGLDNTGTENTDEQRIFAGFNWGNAFGRGDQLSYQYRADPSRKHSITHSGSYLADLPWRHWIALSGAWSETTPDLGPTFDQKGESWQVGAQYHVPLPTLPMDQTVLRQDFYVGLDFKYSNNNLEFATIPVMDNKTDVAQLTLGYSLNREGANSSSFISPQLVLSPGGLSKYNTDEAFDGSRFGAKARYAYFKLDAEHSQRLPAGFRWDVRGNAQYSNAPLLGSEQIAGSGTYAVRGYPESQAFGDKGVVLRNELHLPPLPLGGLNDVSLDTYVFYDLGWLRTVGLDAESIHLSSIGFGASLRLAQALSLDMSVGRPLEKNVAGADGTRVNFRLQVAY</sequence>
<feature type="compositionally biased region" description="Pro residues" evidence="4">
    <location>
        <begin position="37"/>
        <end position="52"/>
    </location>
</feature>
<dbReference type="InterPro" id="IPR005565">
    <property type="entry name" value="Hemolysn_activator_HlyB_C"/>
</dbReference>
<feature type="chain" id="PRO_5020619248" evidence="5">
    <location>
        <begin position="29"/>
        <end position="575"/>
    </location>
</feature>
<dbReference type="Pfam" id="PF08479">
    <property type="entry name" value="POTRA_2"/>
    <property type="match status" value="1"/>
</dbReference>
<dbReference type="GO" id="GO:0046819">
    <property type="term" value="P:protein secretion by the type V secretion system"/>
    <property type="evidence" value="ECO:0007669"/>
    <property type="project" value="TreeGrafter"/>
</dbReference>
<dbReference type="Proteomes" id="UP000308430">
    <property type="component" value="Unassembled WGS sequence"/>
</dbReference>
<evidence type="ECO:0000256" key="1">
    <source>
        <dbReference type="ARBA" id="ARBA00022452"/>
    </source>
</evidence>
<name>A0A4S4B3T0_9RHOO</name>
<feature type="domain" description="Haemolysin activator HlyB C-terminal" evidence="6">
    <location>
        <begin position="224"/>
        <end position="537"/>
    </location>
</feature>
<dbReference type="InterPro" id="IPR013686">
    <property type="entry name" value="Polypept-transport_assoc_ShlB"/>
</dbReference>
<accession>A0A4S4B3T0</accession>
<dbReference type="PANTHER" id="PTHR34597">
    <property type="entry name" value="SLR1661 PROTEIN"/>
    <property type="match status" value="1"/>
</dbReference>
<keyword evidence="2" id="KW-0812">Transmembrane</keyword>